<dbReference type="Proteomes" id="UP001344906">
    <property type="component" value="Unassembled WGS sequence"/>
</dbReference>
<comment type="caution">
    <text evidence="1">The sequence shown here is derived from an EMBL/GenBank/DDBJ whole genome shotgun (WGS) entry which is preliminary data.</text>
</comment>
<evidence type="ECO:0000313" key="2">
    <source>
        <dbReference type="Proteomes" id="UP001344906"/>
    </source>
</evidence>
<dbReference type="EMBL" id="BSRI01000001">
    <property type="protein sequence ID" value="GLV53632.1"/>
    <property type="molecule type" value="Genomic_DNA"/>
</dbReference>
<organism evidence="1 2">
    <name type="scientific">Dictyobacter halimunensis</name>
    <dbReference type="NCBI Taxonomy" id="3026934"/>
    <lineage>
        <taxon>Bacteria</taxon>
        <taxon>Bacillati</taxon>
        <taxon>Chloroflexota</taxon>
        <taxon>Ktedonobacteria</taxon>
        <taxon>Ktedonobacterales</taxon>
        <taxon>Dictyobacteraceae</taxon>
        <taxon>Dictyobacter</taxon>
    </lineage>
</organism>
<sequence length="53" mass="5770">MLTMDEGPGSPFQQCSKRCVSSDTIKSDVYGGGISESFCSVADLSREKYALRM</sequence>
<accession>A0ABQ6FJ23</accession>
<proteinExistence type="predicted"/>
<name>A0ABQ6FJ23_9CHLR</name>
<evidence type="ECO:0000313" key="1">
    <source>
        <dbReference type="EMBL" id="GLV53632.1"/>
    </source>
</evidence>
<protein>
    <submittedName>
        <fullName evidence="1">Uncharacterized protein</fullName>
    </submittedName>
</protein>
<gene>
    <name evidence="1" type="ORF">KDH_04840</name>
</gene>
<keyword evidence="2" id="KW-1185">Reference proteome</keyword>
<reference evidence="1 2" key="1">
    <citation type="submission" date="2023-02" db="EMBL/GenBank/DDBJ databases">
        <title>Dictyobacter halimunensis sp. nov., a new member of the class Ktedonobacteria from forest soil in a geothermal area.</title>
        <authorList>
            <person name="Rachmania M.K."/>
            <person name="Ningsih F."/>
            <person name="Sakai Y."/>
            <person name="Yabe S."/>
            <person name="Yokota A."/>
            <person name="Sjamsuridzal W."/>
        </authorList>
    </citation>
    <scope>NUCLEOTIDE SEQUENCE [LARGE SCALE GENOMIC DNA]</scope>
    <source>
        <strain evidence="1 2">S3.2.2.5</strain>
    </source>
</reference>